<reference evidence="1 2" key="1">
    <citation type="submission" date="2023-06" db="EMBL/GenBank/DDBJ databases">
        <title>Aquibacillus rhizosphaerae LR5S19.</title>
        <authorList>
            <person name="Sun J.-Q."/>
        </authorList>
    </citation>
    <scope>NUCLEOTIDE SEQUENCE [LARGE SCALE GENOMIC DNA]</scope>
    <source>
        <strain evidence="1 2">LR5S19</strain>
    </source>
</reference>
<sequence length="43" mass="5317">MNDLSCFVKEVENQLSRELHQREMDFLVWLYEQHEEECKVNCN</sequence>
<name>A0ABT7L780_9BACI</name>
<protein>
    <submittedName>
        <fullName evidence="1">Uncharacterized protein</fullName>
    </submittedName>
</protein>
<organism evidence="1 2">
    <name type="scientific">Aquibacillus rhizosphaerae</name>
    <dbReference type="NCBI Taxonomy" id="3051431"/>
    <lineage>
        <taxon>Bacteria</taxon>
        <taxon>Bacillati</taxon>
        <taxon>Bacillota</taxon>
        <taxon>Bacilli</taxon>
        <taxon>Bacillales</taxon>
        <taxon>Bacillaceae</taxon>
        <taxon>Aquibacillus</taxon>
    </lineage>
</organism>
<evidence type="ECO:0000313" key="1">
    <source>
        <dbReference type="EMBL" id="MDL4841710.1"/>
    </source>
</evidence>
<dbReference type="EMBL" id="JASTZU010000043">
    <property type="protein sequence ID" value="MDL4841710.1"/>
    <property type="molecule type" value="Genomic_DNA"/>
</dbReference>
<dbReference type="Proteomes" id="UP001235343">
    <property type="component" value="Unassembled WGS sequence"/>
</dbReference>
<keyword evidence="2" id="KW-1185">Reference proteome</keyword>
<comment type="caution">
    <text evidence="1">The sequence shown here is derived from an EMBL/GenBank/DDBJ whole genome shotgun (WGS) entry which is preliminary data.</text>
</comment>
<gene>
    <name evidence="1" type="ORF">QQS35_14820</name>
</gene>
<accession>A0ABT7L780</accession>
<evidence type="ECO:0000313" key="2">
    <source>
        <dbReference type="Proteomes" id="UP001235343"/>
    </source>
</evidence>
<dbReference type="RefSeq" id="WP_285932998.1">
    <property type="nucleotide sequence ID" value="NZ_JASTZU010000043.1"/>
</dbReference>
<proteinExistence type="predicted"/>